<name>A0AAV2ER07_9ROSI</name>
<feature type="compositionally biased region" description="Polar residues" evidence="1">
    <location>
        <begin position="149"/>
        <end position="159"/>
    </location>
</feature>
<reference evidence="2 3" key="1">
    <citation type="submission" date="2024-04" db="EMBL/GenBank/DDBJ databases">
        <authorList>
            <person name="Fracassetti M."/>
        </authorList>
    </citation>
    <scope>NUCLEOTIDE SEQUENCE [LARGE SCALE GENOMIC DNA]</scope>
</reference>
<feature type="compositionally biased region" description="Basic and acidic residues" evidence="1">
    <location>
        <begin position="1"/>
        <end position="12"/>
    </location>
</feature>
<evidence type="ECO:0000313" key="2">
    <source>
        <dbReference type="EMBL" id="CAL1388410.1"/>
    </source>
</evidence>
<evidence type="ECO:0000256" key="1">
    <source>
        <dbReference type="SAM" id="MobiDB-lite"/>
    </source>
</evidence>
<gene>
    <name evidence="2" type="ORF">LTRI10_LOCUS29340</name>
</gene>
<feature type="compositionally biased region" description="Basic and acidic residues" evidence="1">
    <location>
        <begin position="132"/>
        <end position="147"/>
    </location>
</feature>
<protein>
    <submittedName>
        <fullName evidence="2">Uncharacterized protein</fullName>
    </submittedName>
</protein>
<dbReference type="AlphaFoldDB" id="A0AAV2ER07"/>
<feature type="compositionally biased region" description="Acidic residues" evidence="1">
    <location>
        <begin position="43"/>
        <end position="56"/>
    </location>
</feature>
<evidence type="ECO:0000313" key="3">
    <source>
        <dbReference type="Proteomes" id="UP001497516"/>
    </source>
</evidence>
<keyword evidence="3" id="KW-1185">Reference proteome</keyword>
<sequence length="186" mass="20006">MVVKPRGREASRLKQGPNTASATGGKDKAPRMDNPQGSRFSVLEEDNNNTNEEIDMEGNKSVQMDVSVAQAANPPTDNTTVDTAERAEEIQKETDLPAIMTARSESTPMGIDLGPNRSPEGGPSVMKPTHPTIEDQGRLVQTRKMDTGQKPTKSTTQTNKVKHIRSNPKNTGAKHGAGSPSPSVHR</sequence>
<dbReference type="Proteomes" id="UP001497516">
    <property type="component" value="Chromosome 5"/>
</dbReference>
<feature type="region of interest" description="Disordered" evidence="1">
    <location>
        <begin position="1"/>
        <end position="186"/>
    </location>
</feature>
<feature type="compositionally biased region" description="Basic and acidic residues" evidence="1">
    <location>
        <begin position="83"/>
        <end position="95"/>
    </location>
</feature>
<accession>A0AAV2ER07</accession>
<organism evidence="2 3">
    <name type="scientific">Linum trigynum</name>
    <dbReference type="NCBI Taxonomy" id="586398"/>
    <lineage>
        <taxon>Eukaryota</taxon>
        <taxon>Viridiplantae</taxon>
        <taxon>Streptophyta</taxon>
        <taxon>Embryophyta</taxon>
        <taxon>Tracheophyta</taxon>
        <taxon>Spermatophyta</taxon>
        <taxon>Magnoliopsida</taxon>
        <taxon>eudicotyledons</taxon>
        <taxon>Gunneridae</taxon>
        <taxon>Pentapetalae</taxon>
        <taxon>rosids</taxon>
        <taxon>fabids</taxon>
        <taxon>Malpighiales</taxon>
        <taxon>Linaceae</taxon>
        <taxon>Linum</taxon>
    </lineage>
</organism>
<dbReference type="EMBL" id="OZ034818">
    <property type="protein sequence ID" value="CAL1388410.1"/>
    <property type="molecule type" value="Genomic_DNA"/>
</dbReference>
<feature type="compositionally biased region" description="Polar residues" evidence="1">
    <location>
        <begin position="73"/>
        <end position="82"/>
    </location>
</feature>
<proteinExistence type="predicted"/>